<proteinExistence type="predicted"/>
<dbReference type="Pfam" id="PF00001">
    <property type="entry name" value="7tm_1"/>
    <property type="match status" value="1"/>
</dbReference>
<dbReference type="Proteomes" id="UP000095287">
    <property type="component" value="Unplaced"/>
</dbReference>
<feature type="transmembrane region" description="Helical" evidence="10">
    <location>
        <begin position="43"/>
        <end position="64"/>
    </location>
</feature>
<dbReference type="Gene3D" id="1.20.1070.10">
    <property type="entry name" value="Rhodopsin 7-helix transmembrane proteins"/>
    <property type="match status" value="1"/>
</dbReference>
<evidence type="ECO:0000256" key="9">
    <source>
        <dbReference type="ARBA" id="ARBA00023224"/>
    </source>
</evidence>
<dbReference type="AlphaFoldDB" id="A0A1I8ACB9"/>
<dbReference type="WBParaSite" id="L893_g4308.t1">
    <property type="protein sequence ID" value="L893_g4308.t1"/>
    <property type="gene ID" value="L893_g4308"/>
</dbReference>
<evidence type="ECO:0000256" key="10">
    <source>
        <dbReference type="SAM" id="Phobius"/>
    </source>
</evidence>
<evidence type="ECO:0000313" key="13">
    <source>
        <dbReference type="WBParaSite" id="L893_g4308.t1"/>
    </source>
</evidence>
<evidence type="ECO:0000256" key="6">
    <source>
        <dbReference type="ARBA" id="ARBA00023136"/>
    </source>
</evidence>
<reference evidence="13" key="1">
    <citation type="submission" date="2016-11" db="UniProtKB">
        <authorList>
            <consortium name="WormBaseParasite"/>
        </authorList>
    </citation>
    <scope>IDENTIFICATION</scope>
</reference>
<evidence type="ECO:0000256" key="2">
    <source>
        <dbReference type="ARBA" id="ARBA00022475"/>
    </source>
</evidence>
<keyword evidence="9" id="KW-0807">Transducer</keyword>
<evidence type="ECO:0000259" key="11">
    <source>
        <dbReference type="PROSITE" id="PS50262"/>
    </source>
</evidence>
<feature type="transmembrane region" description="Helical" evidence="10">
    <location>
        <begin position="254"/>
        <end position="273"/>
    </location>
</feature>
<feature type="transmembrane region" description="Helical" evidence="10">
    <location>
        <begin position="124"/>
        <end position="144"/>
    </location>
</feature>
<keyword evidence="3 10" id="KW-0812">Transmembrane</keyword>
<protein>
    <submittedName>
        <fullName evidence="13">G_PROTEIN_RECEP_F1_2 domain-containing protein</fullName>
    </submittedName>
</protein>
<dbReference type="SUPFAM" id="SSF81321">
    <property type="entry name" value="Family A G protein-coupled receptor-like"/>
    <property type="match status" value="1"/>
</dbReference>
<organism evidence="12 13">
    <name type="scientific">Steinernema glaseri</name>
    <dbReference type="NCBI Taxonomy" id="37863"/>
    <lineage>
        <taxon>Eukaryota</taxon>
        <taxon>Metazoa</taxon>
        <taxon>Ecdysozoa</taxon>
        <taxon>Nematoda</taxon>
        <taxon>Chromadorea</taxon>
        <taxon>Rhabditida</taxon>
        <taxon>Tylenchina</taxon>
        <taxon>Panagrolaimomorpha</taxon>
        <taxon>Strongyloidoidea</taxon>
        <taxon>Steinernematidae</taxon>
        <taxon>Steinernema</taxon>
    </lineage>
</organism>
<dbReference type="GO" id="GO:0004930">
    <property type="term" value="F:G protein-coupled receptor activity"/>
    <property type="evidence" value="ECO:0007669"/>
    <property type="project" value="UniProtKB-KW"/>
</dbReference>
<feature type="transmembrane region" description="Helical" evidence="10">
    <location>
        <begin position="216"/>
        <end position="242"/>
    </location>
</feature>
<dbReference type="CDD" id="cd00637">
    <property type="entry name" value="7tm_classA_rhodopsin-like"/>
    <property type="match status" value="1"/>
</dbReference>
<keyword evidence="4 10" id="KW-1133">Transmembrane helix</keyword>
<dbReference type="PROSITE" id="PS50262">
    <property type="entry name" value="G_PROTEIN_RECEP_F1_2"/>
    <property type="match status" value="1"/>
</dbReference>
<dbReference type="GO" id="GO:0005886">
    <property type="term" value="C:plasma membrane"/>
    <property type="evidence" value="ECO:0007669"/>
    <property type="project" value="UniProtKB-SubCell"/>
</dbReference>
<dbReference type="PANTHER" id="PTHR24246:SF27">
    <property type="entry name" value="ADENOSINE RECEPTOR, ISOFORM A"/>
    <property type="match status" value="1"/>
</dbReference>
<evidence type="ECO:0000256" key="4">
    <source>
        <dbReference type="ARBA" id="ARBA00022989"/>
    </source>
</evidence>
<keyword evidence="12" id="KW-1185">Reference proteome</keyword>
<feature type="transmembrane region" description="Helical" evidence="10">
    <location>
        <begin position="12"/>
        <end position="31"/>
    </location>
</feature>
<evidence type="ECO:0000313" key="12">
    <source>
        <dbReference type="Proteomes" id="UP000095287"/>
    </source>
</evidence>
<keyword evidence="6 10" id="KW-0472">Membrane</keyword>
<dbReference type="PANTHER" id="PTHR24246">
    <property type="entry name" value="OLFACTORY RECEPTOR AND ADENOSINE RECEPTOR"/>
    <property type="match status" value="1"/>
</dbReference>
<feature type="transmembrane region" description="Helical" evidence="10">
    <location>
        <begin position="169"/>
        <end position="192"/>
    </location>
</feature>
<feature type="domain" description="G-protein coupled receptors family 1 profile" evidence="11">
    <location>
        <begin position="21"/>
        <end position="271"/>
    </location>
</feature>
<name>A0A1I8ACB9_9BILA</name>
<keyword evidence="8" id="KW-0325">Glycoprotein</keyword>
<comment type="subcellular location">
    <subcellularLocation>
        <location evidence="1">Cell membrane</location>
        <topology evidence="1">Multi-pass membrane protein</topology>
    </subcellularLocation>
</comment>
<evidence type="ECO:0000256" key="3">
    <source>
        <dbReference type="ARBA" id="ARBA00022692"/>
    </source>
</evidence>
<feature type="transmembrane region" description="Helical" evidence="10">
    <location>
        <begin position="79"/>
        <end position="103"/>
    </location>
</feature>
<evidence type="ECO:0000256" key="1">
    <source>
        <dbReference type="ARBA" id="ARBA00004651"/>
    </source>
</evidence>
<keyword evidence="2" id="KW-1003">Cell membrane</keyword>
<accession>A0A1I8ACB9</accession>
<dbReference type="InterPro" id="IPR017452">
    <property type="entry name" value="GPCR_Rhodpsn_7TM"/>
</dbReference>
<keyword evidence="7" id="KW-0675">Receptor</keyword>
<evidence type="ECO:0000256" key="8">
    <source>
        <dbReference type="ARBA" id="ARBA00023180"/>
    </source>
</evidence>
<dbReference type="InterPro" id="IPR000276">
    <property type="entry name" value="GPCR_Rhodpsn"/>
</dbReference>
<keyword evidence="5" id="KW-0297">G-protein coupled receptor</keyword>
<sequence>MVAQNVETLIYVVEGLLIVAVNLPVALVIFFSSKFKNAREFTFVGGLCLADVVYGLAFFTAGAVRTHAYGSAEAIDCHWLPWMLLSLVGYQSTALMTLLVSLDRLVAAYFPTWHLNVMTQRKKTVILLAVFFLILCTAPLAWFVESSSAEGVRMLTAECYVSRGLITQLWSYVLGFRIVTILISCVVCIPVARKIRSLAAKNIATQRSKLSKHRKLVHLTATIALSTSISLVLLVVPDVVFLFNVGNVAADYHVLFYALSLSNCVVNAVLFTARHRELRRALVVAIFACLGAADTKVSSGKRVLFSTSLDLPTNSVSKVSSHRLAPYESKARYPKPSIYSLEVETVKKLLQTNIEKLTLNRSDQFYWKCVAASVLSEEF</sequence>
<evidence type="ECO:0000256" key="5">
    <source>
        <dbReference type="ARBA" id="ARBA00023040"/>
    </source>
</evidence>
<evidence type="ECO:0000256" key="7">
    <source>
        <dbReference type="ARBA" id="ARBA00023170"/>
    </source>
</evidence>